<dbReference type="Proteomes" id="UP000219338">
    <property type="component" value="Unassembled WGS sequence"/>
</dbReference>
<protein>
    <submittedName>
        <fullName evidence="2">Uncharacterized protein</fullName>
    </submittedName>
</protein>
<dbReference type="EMBL" id="FUEG01000065">
    <property type="protein sequence ID" value="SJL18639.1"/>
    <property type="molecule type" value="Genomic_DNA"/>
</dbReference>
<gene>
    <name evidence="2" type="ORF">ARMOST_22236</name>
</gene>
<feature type="region of interest" description="Disordered" evidence="1">
    <location>
        <begin position="1"/>
        <end position="26"/>
    </location>
</feature>
<dbReference type="AlphaFoldDB" id="A0A284SCD3"/>
<evidence type="ECO:0000313" key="2">
    <source>
        <dbReference type="EMBL" id="SJL18639.1"/>
    </source>
</evidence>
<accession>A0A284SCD3</accession>
<organism evidence="2 3">
    <name type="scientific">Armillaria ostoyae</name>
    <name type="common">Armillaria root rot fungus</name>
    <dbReference type="NCBI Taxonomy" id="47428"/>
    <lineage>
        <taxon>Eukaryota</taxon>
        <taxon>Fungi</taxon>
        <taxon>Dikarya</taxon>
        <taxon>Basidiomycota</taxon>
        <taxon>Agaricomycotina</taxon>
        <taxon>Agaricomycetes</taxon>
        <taxon>Agaricomycetidae</taxon>
        <taxon>Agaricales</taxon>
        <taxon>Marasmiineae</taxon>
        <taxon>Physalacriaceae</taxon>
        <taxon>Armillaria</taxon>
    </lineage>
</organism>
<proteinExistence type="predicted"/>
<reference evidence="3" key="1">
    <citation type="journal article" date="2017" name="Nat. Ecol. Evol.">
        <title>Genome expansion and lineage-specific genetic innovations in the forest pathogenic fungi Armillaria.</title>
        <authorList>
            <person name="Sipos G."/>
            <person name="Prasanna A.N."/>
            <person name="Walter M.C."/>
            <person name="O'Connor E."/>
            <person name="Balint B."/>
            <person name="Krizsan K."/>
            <person name="Kiss B."/>
            <person name="Hess J."/>
            <person name="Varga T."/>
            <person name="Slot J."/>
            <person name="Riley R."/>
            <person name="Boka B."/>
            <person name="Rigling D."/>
            <person name="Barry K."/>
            <person name="Lee J."/>
            <person name="Mihaltcheva S."/>
            <person name="LaButti K."/>
            <person name="Lipzen A."/>
            <person name="Waldron R."/>
            <person name="Moloney N.M."/>
            <person name="Sperisen C."/>
            <person name="Kredics L."/>
            <person name="Vagvoelgyi C."/>
            <person name="Patrignani A."/>
            <person name="Fitzpatrick D."/>
            <person name="Nagy I."/>
            <person name="Doyle S."/>
            <person name="Anderson J.B."/>
            <person name="Grigoriev I.V."/>
            <person name="Gueldener U."/>
            <person name="Muensterkoetter M."/>
            <person name="Nagy L.G."/>
        </authorList>
    </citation>
    <scope>NUCLEOTIDE SEQUENCE [LARGE SCALE GENOMIC DNA]</scope>
    <source>
        <strain evidence="3">C18/9</strain>
    </source>
</reference>
<sequence>MTPQLTYPRLTGRKRDTRPLHLQQQAPYLPPLAGRKRSHTLFTSEVARRSSTSRKQGGTPIPQIGYLADREQRGAIPSLPRILTVLPDVVCSLPTLKSVLYLTIYSLKLRGHRIYFIGSYHICIPSRSDHTRSNRILDTELETIGLPECQALWKLSTGLTPRATLDLYLALWTPSTTAPSFLTSSSWQFRISYMAFQPIWTIELRNLPLASSRASEI</sequence>
<evidence type="ECO:0000313" key="3">
    <source>
        <dbReference type="Proteomes" id="UP000219338"/>
    </source>
</evidence>
<evidence type="ECO:0000256" key="1">
    <source>
        <dbReference type="SAM" id="MobiDB-lite"/>
    </source>
</evidence>
<name>A0A284SCD3_ARMOS</name>
<keyword evidence="3" id="KW-1185">Reference proteome</keyword>